<proteinExistence type="predicted"/>
<protein>
    <submittedName>
        <fullName evidence="2">Uncharacterized protein</fullName>
    </submittedName>
</protein>
<feature type="region of interest" description="Disordered" evidence="1">
    <location>
        <begin position="1"/>
        <end position="40"/>
    </location>
</feature>
<dbReference type="AlphaFoldDB" id="Q0CE58"/>
<evidence type="ECO:0000313" key="3">
    <source>
        <dbReference type="Proteomes" id="UP000007963"/>
    </source>
</evidence>
<organism evidence="2 3">
    <name type="scientific">Aspergillus terreus (strain NIH 2624 / FGSC A1156)</name>
    <dbReference type="NCBI Taxonomy" id="341663"/>
    <lineage>
        <taxon>Eukaryota</taxon>
        <taxon>Fungi</taxon>
        <taxon>Dikarya</taxon>
        <taxon>Ascomycota</taxon>
        <taxon>Pezizomycotina</taxon>
        <taxon>Eurotiomycetes</taxon>
        <taxon>Eurotiomycetidae</taxon>
        <taxon>Eurotiales</taxon>
        <taxon>Aspergillaceae</taxon>
        <taxon>Aspergillus</taxon>
        <taxon>Aspergillus subgen. Circumdati</taxon>
    </lineage>
</organism>
<evidence type="ECO:0000256" key="1">
    <source>
        <dbReference type="SAM" id="MobiDB-lite"/>
    </source>
</evidence>
<dbReference type="HOGENOM" id="CLU_1054130_0_0_1"/>
<dbReference type="Proteomes" id="UP000007963">
    <property type="component" value="Unassembled WGS sequence"/>
</dbReference>
<name>Q0CE58_ASPTN</name>
<gene>
    <name evidence="2" type="ORF">ATEG_08026</name>
</gene>
<feature type="compositionally biased region" description="Acidic residues" evidence="1">
    <location>
        <begin position="251"/>
        <end position="263"/>
    </location>
</feature>
<reference evidence="3" key="1">
    <citation type="submission" date="2005-09" db="EMBL/GenBank/DDBJ databases">
        <title>Annotation of the Aspergillus terreus NIH2624 genome.</title>
        <authorList>
            <person name="Birren B.W."/>
            <person name="Lander E.S."/>
            <person name="Galagan J.E."/>
            <person name="Nusbaum C."/>
            <person name="Devon K."/>
            <person name="Henn M."/>
            <person name="Ma L.-J."/>
            <person name="Jaffe D.B."/>
            <person name="Butler J."/>
            <person name="Alvarez P."/>
            <person name="Gnerre S."/>
            <person name="Grabherr M."/>
            <person name="Kleber M."/>
            <person name="Mauceli E.W."/>
            <person name="Brockman W."/>
            <person name="Rounsley S."/>
            <person name="Young S.K."/>
            <person name="LaButti K."/>
            <person name="Pushparaj V."/>
            <person name="DeCaprio D."/>
            <person name="Crawford M."/>
            <person name="Koehrsen M."/>
            <person name="Engels R."/>
            <person name="Montgomery P."/>
            <person name="Pearson M."/>
            <person name="Howarth C."/>
            <person name="Larson L."/>
            <person name="Luoma S."/>
            <person name="White J."/>
            <person name="Alvarado L."/>
            <person name="Kodira C.D."/>
            <person name="Zeng Q."/>
            <person name="Oleary S."/>
            <person name="Yandava C."/>
            <person name="Denning D.W."/>
            <person name="Nierman W.C."/>
            <person name="Milne T."/>
            <person name="Madden K."/>
        </authorList>
    </citation>
    <scope>NUCLEOTIDE SEQUENCE [LARGE SCALE GENOMIC DNA]</scope>
    <source>
        <strain evidence="3">NIH 2624 / FGSC A1156</strain>
    </source>
</reference>
<sequence length="275" mass="30407">MDTQPAKRSRANSAGNSHVRTQEDAPTLPGEDKTTPVASTPNIDIRKDIKCLDVETIQTILIAAANTYPALKAVVQSAIEKRREKEQSRIIYFGHYSSAIWKEINVRYRGLGGGKQCDLSGDVFHGITADLKRIAEQCGPMANPKTRYNGLSVLRKIGKTICLSSTDVPGHEVQQWFGWDTTLEDCMLKIVSAMSPKERSDITGDDSSDQALWPKLVELEGLAEEHYVFKGFSKVMELLLEGGEVQYVDDVDGEDEDEDDDDAIPSYDGGFFASK</sequence>
<dbReference type="EMBL" id="CH476605">
    <property type="protein sequence ID" value="EAU31199.1"/>
    <property type="molecule type" value="Genomic_DNA"/>
</dbReference>
<dbReference type="OMA" id="PEALWPK"/>
<dbReference type="OrthoDB" id="4364733at2759"/>
<feature type="region of interest" description="Disordered" evidence="1">
    <location>
        <begin position="251"/>
        <end position="275"/>
    </location>
</feature>
<accession>Q0CE58</accession>
<dbReference type="GeneID" id="4353347"/>
<evidence type="ECO:0000313" key="2">
    <source>
        <dbReference type="EMBL" id="EAU31199.1"/>
    </source>
</evidence>
<dbReference type="VEuPathDB" id="FungiDB:ATEG_08026"/>
<dbReference type="RefSeq" id="XP_001216647.1">
    <property type="nucleotide sequence ID" value="XM_001216647.1"/>
</dbReference>